<dbReference type="InterPro" id="IPR006600">
    <property type="entry name" value="HTH_CenpB_DNA-bd_dom"/>
</dbReference>
<evidence type="ECO:0000256" key="1">
    <source>
        <dbReference type="ARBA" id="ARBA00023125"/>
    </source>
</evidence>
<comment type="caution">
    <text evidence="3">The sequence shown here is derived from an EMBL/GenBank/DDBJ whole genome shotgun (WGS) entry which is preliminary data.</text>
</comment>
<keyword evidence="1" id="KW-0238">DNA-binding</keyword>
<organism evidence="3 4">
    <name type="scientific">Periplaneta americana</name>
    <name type="common">American cockroach</name>
    <name type="synonym">Blatta americana</name>
    <dbReference type="NCBI Taxonomy" id="6978"/>
    <lineage>
        <taxon>Eukaryota</taxon>
        <taxon>Metazoa</taxon>
        <taxon>Ecdysozoa</taxon>
        <taxon>Arthropoda</taxon>
        <taxon>Hexapoda</taxon>
        <taxon>Insecta</taxon>
        <taxon>Pterygota</taxon>
        <taxon>Neoptera</taxon>
        <taxon>Polyneoptera</taxon>
        <taxon>Dictyoptera</taxon>
        <taxon>Blattodea</taxon>
        <taxon>Blattoidea</taxon>
        <taxon>Blattidae</taxon>
        <taxon>Blattinae</taxon>
        <taxon>Periplaneta</taxon>
    </lineage>
</organism>
<dbReference type="Proteomes" id="UP001148838">
    <property type="component" value="Unassembled WGS sequence"/>
</dbReference>
<evidence type="ECO:0000313" key="4">
    <source>
        <dbReference type="Proteomes" id="UP001148838"/>
    </source>
</evidence>
<gene>
    <name evidence="3" type="ORF">ANN_06878</name>
</gene>
<dbReference type="Pfam" id="PF03221">
    <property type="entry name" value="HTH_Tnp_Tc5"/>
    <property type="match status" value="1"/>
</dbReference>
<reference evidence="3 4" key="1">
    <citation type="journal article" date="2022" name="Allergy">
        <title>Genome assembly and annotation of Periplaneta americana reveal a comprehensive cockroach allergen profile.</title>
        <authorList>
            <person name="Wang L."/>
            <person name="Xiong Q."/>
            <person name="Saelim N."/>
            <person name="Wang L."/>
            <person name="Nong W."/>
            <person name="Wan A.T."/>
            <person name="Shi M."/>
            <person name="Liu X."/>
            <person name="Cao Q."/>
            <person name="Hui J.H.L."/>
            <person name="Sookrung N."/>
            <person name="Leung T.F."/>
            <person name="Tungtrongchitr A."/>
            <person name="Tsui S.K.W."/>
        </authorList>
    </citation>
    <scope>NUCLEOTIDE SEQUENCE [LARGE SCALE GENOMIC DNA]</scope>
    <source>
        <strain evidence="3">PWHHKU_190912</strain>
    </source>
</reference>
<evidence type="ECO:0000313" key="3">
    <source>
        <dbReference type="EMBL" id="KAJ4445079.1"/>
    </source>
</evidence>
<dbReference type="EMBL" id="JAJSOF020000011">
    <property type="protein sequence ID" value="KAJ4445079.1"/>
    <property type="molecule type" value="Genomic_DNA"/>
</dbReference>
<accession>A0ABQ8TFD9</accession>
<evidence type="ECO:0000259" key="2">
    <source>
        <dbReference type="Pfam" id="PF03221"/>
    </source>
</evidence>
<keyword evidence="4" id="KW-1185">Reference proteome</keyword>
<protein>
    <recommendedName>
        <fullName evidence="2">HTH CENPB-type domain-containing protein</fullName>
    </recommendedName>
</protein>
<feature type="domain" description="HTH CENPB-type" evidence="2">
    <location>
        <begin position="9"/>
        <end position="52"/>
    </location>
</feature>
<proteinExistence type="predicted"/>
<sequence length="124" mass="14409">MEASFFFGLTRNDLRRMAIQLAERNNIEHPFKDEIAEKKWVSLFLKRHKTKLSERKLMEQPIAGFLGSAKKNTEKFYNLLEDVYEKGEFTPGRIYNVVENCITVVQSKVAKVIDLNGKKKQITA</sequence>
<name>A0ABQ8TFD9_PERAM</name>